<organism evidence="6 7">
    <name type="scientific">Cognatiluteimonas weifangensis</name>
    <dbReference type="NCBI Taxonomy" id="2303539"/>
    <lineage>
        <taxon>Bacteria</taxon>
        <taxon>Pseudomonadati</taxon>
        <taxon>Pseudomonadota</taxon>
        <taxon>Gammaproteobacteria</taxon>
        <taxon>Lysobacterales</taxon>
        <taxon>Lysobacteraceae</taxon>
        <taxon>Cognatiluteimonas</taxon>
    </lineage>
</organism>
<dbReference type="Gene3D" id="1.10.3210.10">
    <property type="entry name" value="Hypothetical protein af1432"/>
    <property type="match status" value="1"/>
</dbReference>
<dbReference type="InterPro" id="IPR001789">
    <property type="entry name" value="Sig_transdc_resp-reg_receiver"/>
</dbReference>
<evidence type="ECO:0000313" key="7">
    <source>
        <dbReference type="Proteomes" id="UP000262917"/>
    </source>
</evidence>
<dbReference type="SUPFAM" id="SSF52172">
    <property type="entry name" value="CheY-like"/>
    <property type="match status" value="1"/>
</dbReference>
<dbReference type="InterPro" id="IPR037522">
    <property type="entry name" value="HD_GYP_dom"/>
</dbReference>
<dbReference type="CDD" id="cd00077">
    <property type="entry name" value="HDc"/>
    <property type="match status" value="1"/>
</dbReference>
<evidence type="ECO:0000256" key="2">
    <source>
        <dbReference type="PROSITE-ProRule" id="PRU00169"/>
    </source>
</evidence>
<dbReference type="CDD" id="cd17551">
    <property type="entry name" value="REC_RpfG-like"/>
    <property type="match status" value="1"/>
</dbReference>
<dbReference type="FunFam" id="1.10.3210.10:FF:000018">
    <property type="entry name" value="Two-component system response regulator"/>
    <property type="match status" value="1"/>
</dbReference>
<accession>A0A372DNQ8</accession>
<dbReference type="SMART" id="SM00471">
    <property type="entry name" value="HDc"/>
    <property type="match status" value="1"/>
</dbReference>
<gene>
    <name evidence="6" type="ORF">D0Y53_05800</name>
</gene>
<keyword evidence="2" id="KW-0597">Phosphoprotein</keyword>
<dbReference type="PANTHER" id="PTHR45228">
    <property type="entry name" value="CYCLIC DI-GMP PHOSPHODIESTERASE TM_0186-RELATED"/>
    <property type="match status" value="1"/>
</dbReference>
<dbReference type="OrthoDB" id="9802066at2"/>
<keyword evidence="7" id="KW-1185">Reference proteome</keyword>
<comment type="caution">
    <text evidence="6">The sequence shown here is derived from an EMBL/GenBank/DDBJ whole genome shotgun (WGS) entry which is preliminary data.</text>
</comment>
<dbReference type="GO" id="GO:0009214">
    <property type="term" value="P:cyclic nucleotide catabolic process"/>
    <property type="evidence" value="ECO:0007669"/>
    <property type="project" value="UniProtKB-ARBA"/>
</dbReference>
<dbReference type="RefSeq" id="WP_117202257.1">
    <property type="nucleotide sequence ID" value="NZ_JBHTBK010000001.1"/>
</dbReference>
<dbReference type="Proteomes" id="UP000262917">
    <property type="component" value="Unassembled WGS sequence"/>
</dbReference>
<dbReference type="AlphaFoldDB" id="A0A372DNQ8"/>
<dbReference type="Pfam" id="PF13487">
    <property type="entry name" value="HD_5"/>
    <property type="match status" value="1"/>
</dbReference>
<dbReference type="PROSITE" id="PS51832">
    <property type="entry name" value="HD_GYP"/>
    <property type="match status" value="1"/>
</dbReference>
<feature type="domain" description="Response regulatory" evidence="3">
    <location>
        <begin position="17"/>
        <end position="135"/>
    </location>
</feature>
<dbReference type="PROSITE" id="PS50110">
    <property type="entry name" value="RESPONSE_REGULATORY"/>
    <property type="match status" value="1"/>
</dbReference>
<name>A0A372DNQ8_9GAMM</name>
<evidence type="ECO:0000259" key="5">
    <source>
        <dbReference type="PROSITE" id="PS51832"/>
    </source>
</evidence>
<evidence type="ECO:0000256" key="1">
    <source>
        <dbReference type="ARBA" id="ARBA00022801"/>
    </source>
</evidence>
<dbReference type="InterPro" id="IPR052020">
    <property type="entry name" value="Cyclic_di-GMP/3'3'-cGAMP_PDE"/>
</dbReference>
<dbReference type="PROSITE" id="PS51831">
    <property type="entry name" value="HD"/>
    <property type="match status" value="1"/>
</dbReference>
<dbReference type="PANTHER" id="PTHR45228:SF1">
    <property type="entry name" value="CYCLIC DI-GMP PHOSPHODIESTERASE TM_0186"/>
    <property type="match status" value="1"/>
</dbReference>
<dbReference type="InterPro" id="IPR006674">
    <property type="entry name" value="HD_domain"/>
</dbReference>
<feature type="modified residue" description="4-aspartylphosphate" evidence="2">
    <location>
        <position position="68"/>
    </location>
</feature>
<dbReference type="InterPro" id="IPR011006">
    <property type="entry name" value="CheY-like_superfamily"/>
</dbReference>
<evidence type="ECO:0000259" key="3">
    <source>
        <dbReference type="PROSITE" id="PS50110"/>
    </source>
</evidence>
<evidence type="ECO:0000313" key="6">
    <source>
        <dbReference type="EMBL" id="RFP61231.1"/>
    </source>
</evidence>
<dbReference type="GO" id="GO:0000160">
    <property type="term" value="P:phosphorelay signal transduction system"/>
    <property type="evidence" value="ECO:0007669"/>
    <property type="project" value="InterPro"/>
</dbReference>
<proteinExistence type="predicted"/>
<reference evidence="6 7" key="1">
    <citation type="submission" date="2018-08" db="EMBL/GenBank/DDBJ databases">
        <title>Lysobacter weifangensis sp. nov., a new member of the family 'Xanthomonadaceae', isolated from soil in a farmland.</title>
        <authorList>
            <person name="Zhao H."/>
        </authorList>
    </citation>
    <scope>NUCLEOTIDE SEQUENCE [LARGE SCALE GENOMIC DNA]</scope>
    <source>
        <strain evidence="6 7">WF-2</strain>
    </source>
</reference>
<dbReference type="EMBL" id="QVPD01000004">
    <property type="protein sequence ID" value="RFP61231.1"/>
    <property type="molecule type" value="Genomic_DNA"/>
</dbReference>
<sequence length="367" mass="41481">MAAHGCRMPQTRDDNVNIVIVDDQTSARSMLRHILEDISPELQVLDFDAPQSALDWCEGNRPDLLLLDYRMPGIDGLEFARRFRRSLMHRDVPIVLVTVVGDEPVRQAALDAGVIDFLVKPIRPRELRARCRNLLQLRQQSESVKQRALSLEQRLLSSMHEVEERERETLSRLARAIEYRDTGTSAYLERMAHIAGLVAEDLGMFEDEVRMIELAAPLHDIGKIAIPDAVLMKPGPLDEDEILVMRRHPLIGHQLLNGSQNRFIQKGAVIALRHHERYDGSGYPDGLAGEAIPIEARIVAVADVLDALLSPRPYKPAWVLDEALDYLRRQGGILFDPHCVEALLRSRERLGDICRRYSASTPRPGVE</sequence>
<dbReference type="InterPro" id="IPR003607">
    <property type="entry name" value="HD/PDEase_dom"/>
</dbReference>
<keyword evidence="1" id="KW-0378">Hydrolase</keyword>
<dbReference type="GO" id="GO:0004112">
    <property type="term" value="F:cyclic-nucleotide phosphodiesterase activity"/>
    <property type="evidence" value="ECO:0007669"/>
    <property type="project" value="UniProtKB-ARBA"/>
</dbReference>
<protein>
    <submittedName>
        <fullName evidence="6">Two-component system response regulator</fullName>
    </submittedName>
</protein>
<feature type="domain" description="HD-GYP" evidence="5">
    <location>
        <begin position="162"/>
        <end position="359"/>
    </location>
</feature>
<feature type="domain" description="HD" evidence="4">
    <location>
        <begin position="184"/>
        <end position="308"/>
    </location>
</feature>
<evidence type="ECO:0000259" key="4">
    <source>
        <dbReference type="PROSITE" id="PS51831"/>
    </source>
</evidence>
<dbReference type="SUPFAM" id="SSF109604">
    <property type="entry name" value="HD-domain/PDEase-like"/>
    <property type="match status" value="1"/>
</dbReference>
<dbReference type="Pfam" id="PF00072">
    <property type="entry name" value="Response_reg"/>
    <property type="match status" value="1"/>
</dbReference>
<dbReference type="SMART" id="SM00448">
    <property type="entry name" value="REC"/>
    <property type="match status" value="1"/>
</dbReference>
<dbReference type="Gene3D" id="3.40.50.2300">
    <property type="match status" value="1"/>
</dbReference>